<accession>A0AA39SL33</accession>
<dbReference type="Proteomes" id="UP001168877">
    <property type="component" value="Unassembled WGS sequence"/>
</dbReference>
<feature type="compositionally biased region" description="Basic and acidic residues" evidence="1">
    <location>
        <begin position="163"/>
        <end position="172"/>
    </location>
</feature>
<name>A0AA39SL33_ACESA</name>
<evidence type="ECO:0000256" key="1">
    <source>
        <dbReference type="SAM" id="MobiDB-lite"/>
    </source>
</evidence>
<dbReference type="PANTHER" id="PTHR46481">
    <property type="entry name" value="ZINC FINGER BED DOMAIN-CONTAINING PROTEIN 4"/>
    <property type="match status" value="1"/>
</dbReference>
<reference evidence="2" key="2">
    <citation type="submission" date="2023-06" db="EMBL/GenBank/DDBJ databases">
        <authorList>
            <person name="Swenson N.G."/>
            <person name="Wegrzyn J.L."/>
            <person name="Mcevoy S.L."/>
        </authorList>
    </citation>
    <scope>NUCLEOTIDE SEQUENCE</scope>
    <source>
        <strain evidence="2">NS2018</strain>
        <tissue evidence="2">Leaf</tissue>
    </source>
</reference>
<evidence type="ECO:0000313" key="2">
    <source>
        <dbReference type="EMBL" id="KAK0590954.1"/>
    </source>
</evidence>
<keyword evidence="3" id="KW-1185">Reference proteome</keyword>
<proteinExistence type="predicted"/>
<dbReference type="SUPFAM" id="SSF53098">
    <property type="entry name" value="Ribonuclease H-like"/>
    <property type="match status" value="1"/>
</dbReference>
<dbReference type="EMBL" id="JAUESC010000381">
    <property type="protein sequence ID" value="KAK0590954.1"/>
    <property type="molecule type" value="Genomic_DNA"/>
</dbReference>
<protein>
    <submittedName>
        <fullName evidence="2">Uncharacterized protein</fullName>
    </submittedName>
</protein>
<dbReference type="InterPro" id="IPR052035">
    <property type="entry name" value="ZnF_BED_domain_contain"/>
</dbReference>
<feature type="region of interest" description="Disordered" evidence="1">
    <location>
        <begin position="143"/>
        <end position="190"/>
    </location>
</feature>
<sequence>MMTLVLIVQHVILEELHPTDDEQSQPYLVGVDTDLLVGPQFVPLNYESDNGEQQLDDDGNDGDSSRIIRELMSAMSNRFQDIVKKEINNEFSAMEGRLKRRLTRVEESVAELVNQCHQVGCACFACVPYSVSCRWMVIDPRTYSEENSGSQSEDELEDSSSIAKEKSGERGKGIRVGGRKGSNGTTNINTHIRKRCKKYRPPVTDSRQTILVKQPNVEGAGSTLGTSRFSAEECRRALAEMLILDELPFRFLENRGFRKFCFAMNPRFDVPSRRTIVRDLYKLYVEERMKLKKYFKSSQKRILSFSQITDHTRESIGRCIEKVLLEWGIDKIFTITVDNATANEVAIVSDGLKDLHKSVVTIRNAVKYVKSSPSRLDRFKRAVEHEKLGNHGFVVLDVPTRWNSTYLMLESAMKLRKAFERMEEEDGHYVLYFNDKEGDEKRISPPLLDDWENANTPSNNLFSTIVKQLCLFFRDLLRKEKKEEEEEMTFTSVVLGVKLSSQGCNKACKELMKKFGGT</sequence>
<dbReference type="PANTHER" id="PTHR46481:SF2">
    <property type="entry name" value="BED-TYPE DOMAIN-CONTAINING PROTEIN"/>
    <property type="match status" value="1"/>
</dbReference>
<dbReference type="InterPro" id="IPR012337">
    <property type="entry name" value="RNaseH-like_sf"/>
</dbReference>
<reference evidence="2" key="1">
    <citation type="journal article" date="2022" name="Plant J.">
        <title>Strategies of tolerance reflected in two North American maple genomes.</title>
        <authorList>
            <person name="McEvoy S.L."/>
            <person name="Sezen U.U."/>
            <person name="Trouern-Trend A."/>
            <person name="McMahon S.M."/>
            <person name="Schaberg P.G."/>
            <person name="Yang J."/>
            <person name="Wegrzyn J.L."/>
            <person name="Swenson N.G."/>
        </authorList>
    </citation>
    <scope>NUCLEOTIDE SEQUENCE</scope>
    <source>
        <strain evidence="2">NS2018</strain>
    </source>
</reference>
<comment type="caution">
    <text evidence="2">The sequence shown here is derived from an EMBL/GenBank/DDBJ whole genome shotgun (WGS) entry which is preliminary data.</text>
</comment>
<gene>
    <name evidence="2" type="ORF">LWI29_033608</name>
</gene>
<evidence type="ECO:0000313" key="3">
    <source>
        <dbReference type="Proteomes" id="UP001168877"/>
    </source>
</evidence>
<organism evidence="2 3">
    <name type="scientific">Acer saccharum</name>
    <name type="common">Sugar maple</name>
    <dbReference type="NCBI Taxonomy" id="4024"/>
    <lineage>
        <taxon>Eukaryota</taxon>
        <taxon>Viridiplantae</taxon>
        <taxon>Streptophyta</taxon>
        <taxon>Embryophyta</taxon>
        <taxon>Tracheophyta</taxon>
        <taxon>Spermatophyta</taxon>
        <taxon>Magnoliopsida</taxon>
        <taxon>eudicotyledons</taxon>
        <taxon>Gunneridae</taxon>
        <taxon>Pentapetalae</taxon>
        <taxon>rosids</taxon>
        <taxon>malvids</taxon>
        <taxon>Sapindales</taxon>
        <taxon>Sapindaceae</taxon>
        <taxon>Hippocastanoideae</taxon>
        <taxon>Acereae</taxon>
        <taxon>Acer</taxon>
    </lineage>
</organism>
<dbReference type="AlphaFoldDB" id="A0AA39SL33"/>
<dbReference type="SUPFAM" id="SSF140996">
    <property type="entry name" value="Hermes dimerisation domain"/>
    <property type="match status" value="1"/>
</dbReference>